<dbReference type="InterPro" id="IPR013418">
    <property type="entry name" value="CRISPR-assoc_prot_Cas7/Csd2"/>
</dbReference>
<evidence type="ECO:0000313" key="2">
    <source>
        <dbReference type="Proteomes" id="UP000231451"/>
    </source>
</evidence>
<evidence type="ECO:0000313" key="1">
    <source>
        <dbReference type="EMBL" id="PJM75149.1"/>
    </source>
</evidence>
<protein>
    <submittedName>
        <fullName evidence="1">Type I-C CRISPR-associated protein Cas7/Csd2</fullName>
    </submittedName>
</protein>
<organism evidence="1 2">
    <name type="scientific">Bifidobacterium simiarum</name>
    <dbReference type="NCBI Taxonomy" id="2045441"/>
    <lineage>
        <taxon>Bacteria</taxon>
        <taxon>Bacillati</taxon>
        <taxon>Actinomycetota</taxon>
        <taxon>Actinomycetes</taxon>
        <taxon>Bifidobacteriales</taxon>
        <taxon>Bifidobacteriaceae</taxon>
        <taxon>Bifidobacterium</taxon>
    </lineage>
</organism>
<dbReference type="OrthoDB" id="9776792at2"/>
<dbReference type="GO" id="GO:0043571">
    <property type="term" value="P:maintenance of CRISPR repeat elements"/>
    <property type="evidence" value="ECO:0007669"/>
    <property type="project" value="InterPro"/>
</dbReference>
<dbReference type="RefSeq" id="WP_100512975.1">
    <property type="nucleotide sequence ID" value="NZ_PEBK01000005.1"/>
</dbReference>
<dbReference type="Proteomes" id="UP000231451">
    <property type="component" value="Unassembled WGS sequence"/>
</dbReference>
<sequence length="310" mass="35056">MTEHTPIENRYDFTILFDVENGNPNGDPDSGNMPRVDIETGNGLVTDVCIKRKIRDYVQLAMDGEFPWRIYIQNRKTLNRLDAEALEAEGIKAPLENKDLAKEIKALKKNDPKLDRRLRDYMCANFFDIRTFGAVMTTFVKGNLASGQVRGPVQLGFARSIDPVDVQEISITRIAVTTEADAAEKNNTMGNKFIIPYGLYRMNGYVSAKLAQNITGFCNEDLDMLWQAILNMFEFDRSAARGNMAVRKLYVFKHSSALGDAPSWKLFDAIDVHKRDDVDVARRFSDYDIKVNKETIPSSITVDELVDHGV</sequence>
<dbReference type="NCBIfam" id="TIGR01595">
    <property type="entry name" value="cas_CT1132"/>
    <property type="match status" value="1"/>
</dbReference>
<reference evidence="1 2" key="1">
    <citation type="submission" date="2017-10" db="EMBL/GenBank/DDBJ databases">
        <title>Draft genome sequences of strains TRE 1, TRE 9, TRE H and TRI 7, isolated from tamarins, belonging to four potential novel Bifidobacterium species.</title>
        <authorList>
            <person name="Mattarelli P."/>
            <person name="Modesto M."/>
            <person name="Puglisi E."/>
            <person name="Morelli L."/>
            <person name="Spezio C."/>
            <person name="Bonetti A."/>
            <person name="Sandri C."/>
        </authorList>
    </citation>
    <scope>NUCLEOTIDE SEQUENCE [LARGE SCALE GENOMIC DNA]</scope>
    <source>
        <strain evidence="2">TRI7</strain>
    </source>
</reference>
<dbReference type="Pfam" id="PF05107">
    <property type="entry name" value="Cas_Cas7"/>
    <property type="match status" value="1"/>
</dbReference>
<proteinExistence type="predicted"/>
<name>A0A2M9HEA4_9BIFI</name>
<accession>A0A2M9HEA4</accession>
<keyword evidence="2" id="KW-1185">Reference proteome</keyword>
<dbReference type="NCBIfam" id="TIGR02589">
    <property type="entry name" value="cas_Csd2"/>
    <property type="match status" value="1"/>
</dbReference>
<dbReference type="InterPro" id="IPR006482">
    <property type="entry name" value="Cas7_Csh2/Csh2"/>
</dbReference>
<gene>
    <name evidence="1" type="primary">cas7c</name>
    <name evidence="1" type="ORF">CSQ87_06010</name>
</gene>
<comment type="caution">
    <text evidence="1">The sequence shown here is derived from an EMBL/GenBank/DDBJ whole genome shotgun (WGS) entry which is preliminary data.</text>
</comment>
<dbReference type="EMBL" id="PEBK01000005">
    <property type="protein sequence ID" value="PJM75149.1"/>
    <property type="molecule type" value="Genomic_DNA"/>
</dbReference>
<dbReference type="AlphaFoldDB" id="A0A2M9HEA4"/>